<keyword evidence="2" id="KW-1185">Reference proteome</keyword>
<dbReference type="PANTHER" id="PTHR10811">
    <property type="entry name" value="FRINGE-RELATED"/>
    <property type="match status" value="1"/>
</dbReference>
<dbReference type="AlphaFoldDB" id="A0A6A1W117"/>
<dbReference type="Pfam" id="PF04646">
    <property type="entry name" value="DUF604"/>
    <property type="match status" value="2"/>
</dbReference>
<sequence>MERIFSLGIFRHTRSMPMFDIRGDPYGILAAHPLAPLLSLHHLDYLEPIFPNQTQIDSAKSLMRAYRLDPSRILQQSFCYDLKRKWSVSIAWGYSIQIYTSLLTARFLERPLLTFKTWRSWNNGPFTFNTRPLSSDPCDQPVTYFLNEAVEVAKSGTVTTYKKFAAKQGNSCGRADYARATAVRRIRVSSLKMDQSIGERTCFVRLTESLLISSNVPHYGHFDIRGDPYGILAAHPLAPLLSLHHLDYLEPIFPNQTQIDSAKSLMRAYRLDPSRILQQSFCYDLKRKWSVSIAWGYSIQIYTSLLTARFLERPLLTFKTWRSWNNGPFTFNTRPLSSDPCDQPVTYFLNEAVEVAKSGTVTTYKKFAAKQGNSCGRADYARATAVRRIRVSSLKMDPEYWRKGRPPKMKDVPN</sequence>
<comment type="caution">
    <text evidence="1">The sequence shown here is derived from an EMBL/GenBank/DDBJ whole genome shotgun (WGS) entry which is preliminary data.</text>
</comment>
<gene>
    <name evidence="1" type="ORF">CJ030_MR3G014763</name>
</gene>
<reference evidence="1 2" key="1">
    <citation type="journal article" date="2019" name="Plant Biotechnol. J.">
        <title>The red bayberry genome and genetic basis of sex determination.</title>
        <authorList>
            <person name="Jia H.M."/>
            <person name="Jia H.J."/>
            <person name="Cai Q.L."/>
            <person name="Wang Y."/>
            <person name="Zhao H.B."/>
            <person name="Yang W.F."/>
            <person name="Wang G.Y."/>
            <person name="Li Y.H."/>
            <person name="Zhan D.L."/>
            <person name="Shen Y.T."/>
            <person name="Niu Q.F."/>
            <person name="Chang L."/>
            <person name="Qiu J."/>
            <person name="Zhao L."/>
            <person name="Xie H.B."/>
            <person name="Fu W.Y."/>
            <person name="Jin J."/>
            <person name="Li X.W."/>
            <person name="Jiao Y."/>
            <person name="Zhou C.C."/>
            <person name="Tu T."/>
            <person name="Chai C.Y."/>
            <person name="Gao J.L."/>
            <person name="Fan L.J."/>
            <person name="van de Weg E."/>
            <person name="Wang J.Y."/>
            <person name="Gao Z.S."/>
        </authorList>
    </citation>
    <scope>NUCLEOTIDE SEQUENCE [LARGE SCALE GENOMIC DNA]</scope>
    <source>
        <tissue evidence="1">Leaves</tissue>
    </source>
</reference>
<evidence type="ECO:0000313" key="1">
    <source>
        <dbReference type="EMBL" id="KAB1217827.1"/>
    </source>
</evidence>
<name>A0A6A1W117_9ROSI</name>
<dbReference type="Proteomes" id="UP000516437">
    <property type="component" value="Chromosome 3"/>
</dbReference>
<proteinExistence type="predicted"/>
<accession>A0A6A1W117</accession>
<dbReference type="InterPro" id="IPR006740">
    <property type="entry name" value="DUF604"/>
</dbReference>
<dbReference type="OrthoDB" id="421979at2759"/>
<dbReference type="EMBL" id="RXIC02000021">
    <property type="protein sequence ID" value="KAB1217827.1"/>
    <property type="molecule type" value="Genomic_DNA"/>
</dbReference>
<protein>
    <submittedName>
        <fullName evidence="1">Uncharacterized protein</fullName>
    </submittedName>
</protein>
<organism evidence="1 2">
    <name type="scientific">Morella rubra</name>
    <name type="common">Chinese bayberry</name>
    <dbReference type="NCBI Taxonomy" id="262757"/>
    <lineage>
        <taxon>Eukaryota</taxon>
        <taxon>Viridiplantae</taxon>
        <taxon>Streptophyta</taxon>
        <taxon>Embryophyta</taxon>
        <taxon>Tracheophyta</taxon>
        <taxon>Spermatophyta</taxon>
        <taxon>Magnoliopsida</taxon>
        <taxon>eudicotyledons</taxon>
        <taxon>Gunneridae</taxon>
        <taxon>Pentapetalae</taxon>
        <taxon>rosids</taxon>
        <taxon>fabids</taxon>
        <taxon>Fagales</taxon>
        <taxon>Myricaceae</taxon>
        <taxon>Morella</taxon>
    </lineage>
</organism>
<evidence type="ECO:0000313" key="2">
    <source>
        <dbReference type="Proteomes" id="UP000516437"/>
    </source>
</evidence>